<proteinExistence type="predicted"/>
<evidence type="ECO:0000313" key="1">
    <source>
        <dbReference type="EMBL" id="KID69284.1"/>
    </source>
</evidence>
<keyword evidence="2" id="KW-1185">Reference proteome</keyword>
<accession>A0A0B4GM06</accession>
<dbReference type="EMBL" id="AZNF01000002">
    <property type="protein sequence ID" value="KID69284.1"/>
    <property type="molecule type" value="Genomic_DNA"/>
</dbReference>
<dbReference type="GO" id="GO:0016301">
    <property type="term" value="F:kinase activity"/>
    <property type="evidence" value="ECO:0007669"/>
    <property type="project" value="UniProtKB-KW"/>
</dbReference>
<feature type="non-terminal residue" evidence="1">
    <location>
        <position position="1"/>
    </location>
</feature>
<dbReference type="AlphaFoldDB" id="A0A0B4GM06"/>
<name>A0A0B4GM06_METAF</name>
<sequence>MHTHTTRMWNLLEDMSLFERPAGDDGEYDAHVHLAQMASLLGDPPKLVIERERLLRQNRLKKSILNVRGKECMNMNEFWGGPSFFDDDDSIMRKDLIRREITLADTVKHLQGDDKEHFLDFASGMLEWFRGSEGRLSN</sequence>
<keyword evidence="1" id="KW-0418">Kinase</keyword>
<dbReference type="VEuPathDB" id="FungiDB:MAN_01798"/>
<keyword evidence="1" id="KW-0808">Transferase</keyword>
<evidence type="ECO:0000313" key="2">
    <source>
        <dbReference type="Proteomes" id="UP000031186"/>
    </source>
</evidence>
<reference evidence="1 2" key="1">
    <citation type="journal article" date="2014" name="Proc. Natl. Acad. Sci. U.S.A.">
        <title>Trajectory and genomic determinants of fungal-pathogen speciation and host adaptation.</title>
        <authorList>
            <person name="Hu X."/>
            <person name="Xiao G."/>
            <person name="Zheng P."/>
            <person name="Shang Y."/>
            <person name="Su Y."/>
            <person name="Zhang X."/>
            <person name="Liu X."/>
            <person name="Zhan S."/>
            <person name="St Leger R.J."/>
            <person name="Wang C."/>
        </authorList>
    </citation>
    <scope>NUCLEOTIDE SEQUENCE [LARGE SCALE GENOMIC DNA]</scope>
    <source>
        <strain evidence="1 2">ARSEF 549</strain>
    </source>
</reference>
<gene>
    <name evidence="1" type="ORF">MAN_01798</name>
</gene>
<protein>
    <submittedName>
        <fullName evidence="1">Protein kinase domain protein</fullName>
    </submittedName>
</protein>
<dbReference type="Gene3D" id="1.10.510.10">
    <property type="entry name" value="Transferase(Phosphotransferase) domain 1"/>
    <property type="match status" value="1"/>
</dbReference>
<organism evidence="1 2">
    <name type="scientific">Metarhizium anisopliae (strain ARSEF 549)</name>
    <dbReference type="NCBI Taxonomy" id="3151832"/>
    <lineage>
        <taxon>Eukaryota</taxon>
        <taxon>Fungi</taxon>
        <taxon>Dikarya</taxon>
        <taxon>Ascomycota</taxon>
        <taxon>Pezizomycotina</taxon>
        <taxon>Sordariomycetes</taxon>
        <taxon>Hypocreomycetidae</taxon>
        <taxon>Hypocreales</taxon>
        <taxon>Clavicipitaceae</taxon>
        <taxon>Metarhizium</taxon>
    </lineage>
</organism>
<dbReference type="Proteomes" id="UP000031186">
    <property type="component" value="Unassembled WGS sequence"/>
</dbReference>
<comment type="caution">
    <text evidence="1">The sequence shown here is derived from an EMBL/GenBank/DDBJ whole genome shotgun (WGS) entry which is preliminary data.</text>
</comment>
<dbReference type="OrthoDB" id="5979581at2759"/>
<dbReference type="HOGENOM" id="CLU_000288_81_11_1"/>